<sequence length="173" mass="19985">MQGAGIDAVPAEHPQLETWRQNFKGVSVDHEATGFTFFGAIDDLWLGRDGKYLVCDYKATSKNGEVSLDADWQISYKRQMEIYQWLLRRNGLEVNDRGWFVYCNGRRDLADFNERIEFKVRLLPYDGNDEWVEAALKDAAATLHKEELPGPGPDCEYCRYRREAAERERGALD</sequence>
<dbReference type="AlphaFoldDB" id="E0XPU2"/>
<dbReference type="Gene3D" id="3.90.320.10">
    <property type="match status" value="1"/>
</dbReference>
<dbReference type="InterPro" id="IPR038726">
    <property type="entry name" value="PDDEXK_AddAB-type"/>
</dbReference>
<feature type="domain" description="PD-(D/E)XK endonuclease-like" evidence="1">
    <location>
        <begin position="16"/>
        <end position="162"/>
    </location>
</feature>
<dbReference type="Pfam" id="PF12705">
    <property type="entry name" value="PDDEXK_1"/>
    <property type="match status" value="1"/>
</dbReference>
<name>E0XPU2_9BACT</name>
<protein>
    <recommendedName>
        <fullName evidence="1">PD-(D/E)XK endonuclease-like domain-containing protein</fullName>
    </recommendedName>
</protein>
<evidence type="ECO:0000259" key="1">
    <source>
        <dbReference type="Pfam" id="PF12705"/>
    </source>
</evidence>
<dbReference type="InterPro" id="IPR011604">
    <property type="entry name" value="PDDEXK-like_dom_sf"/>
</dbReference>
<evidence type="ECO:0000313" key="2">
    <source>
        <dbReference type="EMBL" id="ADI16433.1"/>
    </source>
</evidence>
<reference evidence="2" key="1">
    <citation type="journal article" date="2011" name="Environ. Microbiol.">
        <title>Time-series analyses of Monterey Bay coastal microbial picoplankton using a 'genome proxy' microarray.</title>
        <authorList>
            <person name="Rich V.I."/>
            <person name="Pham V.D."/>
            <person name="Eppley J."/>
            <person name="Shi Y."/>
            <person name="DeLong E.F."/>
        </authorList>
    </citation>
    <scope>NUCLEOTIDE SEQUENCE</scope>
</reference>
<dbReference type="EMBL" id="GU474837">
    <property type="protein sequence ID" value="ADI16433.1"/>
    <property type="molecule type" value="Genomic_DNA"/>
</dbReference>
<organism evidence="2">
    <name type="scientific">uncultured bacterium HF770_09N20</name>
    <dbReference type="NCBI Taxonomy" id="710816"/>
    <lineage>
        <taxon>Bacteria</taxon>
        <taxon>environmental samples</taxon>
    </lineage>
</organism>
<accession>E0XPU2</accession>
<proteinExistence type="predicted"/>